<proteinExistence type="predicted"/>
<sequence>MSQTGQEYVCNNAVCRCDKGSLPSMLQVVANQTVHLQGKTVATTLDKLFMPFGTCMMKNNLPCVPMLLMWQDYFDKVSLVAPGCHPLLEKSTIKCALGGTVSIVSTLQISVPLPPPPPQAEGVRTASMSLCPLLFNPA</sequence>
<evidence type="ECO:0000313" key="2">
    <source>
        <dbReference type="Proteomes" id="UP000831390"/>
    </source>
</evidence>
<name>A0ABY4B622_9BACT</name>
<reference evidence="1 2" key="1">
    <citation type="submission" date="2022-03" db="EMBL/GenBank/DDBJ databases">
        <title>Hymenobactersp. isolated from the air.</title>
        <authorList>
            <person name="Won M."/>
            <person name="Kwon S.-W."/>
        </authorList>
    </citation>
    <scope>NUCLEOTIDE SEQUENCE [LARGE SCALE GENOMIC DNA]</scope>
    <source>
        <strain evidence="1 2">KACC 22596</strain>
    </source>
</reference>
<dbReference type="RefSeq" id="WP_243515227.1">
    <property type="nucleotide sequence ID" value="NZ_CP094534.1"/>
</dbReference>
<organism evidence="1 2">
    <name type="scientific">Hymenobacter monticola</name>
    <dbReference type="NCBI Taxonomy" id="1705399"/>
    <lineage>
        <taxon>Bacteria</taxon>
        <taxon>Pseudomonadati</taxon>
        <taxon>Bacteroidota</taxon>
        <taxon>Cytophagia</taxon>
        <taxon>Cytophagales</taxon>
        <taxon>Hymenobacteraceae</taxon>
        <taxon>Hymenobacter</taxon>
    </lineage>
</organism>
<accession>A0ABY4B622</accession>
<dbReference type="Pfam" id="PF14107">
    <property type="entry name" value="DUF4280"/>
    <property type="match status" value="1"/>
</dbReference>
<keyword evidence="2" id="KW-1185">Reference proteome</keyword>
<dbReference type="InterPro" id="IPR025460">
    <property type="entry name" value="DUF4280"/>
</dbReference>
<gene>
    <name evidence="1" type="ORF">MTP16_01360</name>
</gene>
<evidence type="ECO:0000313" key="1">
    <source>
        <dbReference type="EMBL" id="UOE34314.1"/>
    </source>
</evidence>
<protein>
    <submittedName>
        <fullName evidence="1">DUF4280 domain-containing protein</fullName>
    </submittedName>
</protein>
<dbReference type="Proteomes" id="UP000831390">
    <property type="component" value="Chromosome"/>
</dbReference>
<dbReference type="EMBL" id="CP094534">
    <property type="protein sequence ID" value="UOE34314.1"/>
    <property type="molecule type" value="Genomic_DNA"/>
</dbReference>